<keyword evidence="4" id="KW-0547">Nucleotide-binding</keyword>
<dbReference type="NCBIfam" id="NF038151">
    <property type="entry name" value="lanthi_synth_III"/>
    <property type="match status" value="1"/>
</dbReference>
<dbReference type="EC" id="2.7.11.1" evidence="1"/>
<dbReference type="Proteomes" id="UP000503540">
    <property type="component" value="Chromosome"/>
</dbReference>
<keyword evidence="12" id="KW-1185">Reference proteome</keyword>
<dbReference type="SMART" id="SM01260">
    <property type="entry name" value="LANC_like"/>
    <property type="match status" value="1"/>
</dbReference>
<dbReference type="InterPro" id="IPR057929">
    <property type="entry name" value="RamC_N"/>
</dbReference>
<sequence>MRGQPSPHEIPAKSADVGRTEFQVRRSDREWEIHHRVPGDRHPVAEAAGRAGSRVAGTSGPYILSDLRWQGGPLYLRYGAFAPKPTLTTPDGRQVSDRRGTTFSVPDWAPVPDFIAEAIARRASDKDSFPFDVHRALHFSNGGGIYLAADQRTGRKVVLREARPHAGIDRTGNDAVQRLHNERFVLAKLNGLDFVPELYEHIRVWEHHYLVVEYIEGETLERMFVDRCPLTHPDPSADELVDYTEWVRDIVGQLETMLAEVHERGIVLADLQPTNIIVRPDGRCVLVDFETSFEIGSTADPGLATPGFSCPTARTGTAIDHYALAAIRMYLFAPFNHWLHLASAKAEEAADLIDTFYPVESGFGAKIATALHTHAGGTLPAGAAGGAESRWPQAPASDTAVWDNVLDSIGDGILAAATPERIDRLYPGDIEQFGWGRIGLGLAYGAAGVIYALHACGRRIPDEHLEWLVDKTRNATDLGFGLYDGLAGIAWCLLKLQREEEAREFLARIPDRPFQCDMQPNDRGVHSGAAGIALTFLQFGDHQRAIEIGTELAAPSMDDPHLVRRPPALPGLLNGPSGLAHLFHRLFDYTADSEWLEAAERALWLDLAGIQTDHGIPFLRSDKGNRMLPYLAEGTIGTALVVSEHLRYRAVPQFSDLLAGMRRLCRPRLTIAPGLFEGRGSMIMYQALRREPTDQHLLDLSWHAMNYRGHIAFPGRMLLRLSTDLATGSAGILCALHSAVHAPIELPGIPFDLHGESCETATKHSKGGE</sequence>
<evidence type="ECO:0000256" key="4">
    <source>
        <dbReference type="ARBA" id="ARBA00022741"/>
    </source>
</evidence>
<accession>A0A6G9YHH6</accession>
<evidence type="ECO:0000259" key="10">
    <source>
        <dbReference type="PROSITE" id="PS50011"/>
    </source>
</evidence>
<dbReference type="InterPro" id="IPR058053">
    <property type="entry name" value="RamC_C"/>
</dbReference>
<dbReference type="KEGG" id="nah:F5544_24210"/>
<name>A0A6G9YHH6_9NOCA</name>
<keyword evidence="6" id="KW-0067">ATP-binding</keyword>
<organism evidence="11 12">
    <name type="scientific">Nocardia arthritidis</name>
    <dbReference type="NCBI Taxonomy" id="228602"/>
    <lineage>
        <taxon>Bacteria</taxon>
        <taxon>Bacillati</taxon>
        <taxon>Actinomycetota</taxon>
        <taxon>Actinomycetes</taxon>
        <taxon>Mycobacteriales</taxon>
        <taxon>Nocardiaceae</taxon>
        <taxon>Nocardia</taxon>
    </lineage>
</organism>
<feature type="region of interest" description="Disordered" evidence="9">
    <location>
        <begin position="1"/>
        <end position="23"/>
    </location>
</feature>
<dbReference type="CDD" id="cd04791">
    <property type="entry name" value="LanC_SerThrkinase"/>
    <property type="match status" value="1"/>
</dbReference>
<dbReference type="GO" id="GO:0031179">
    <property type="term" value="P:peptide modification"/>
    <property type="evidence" value="ECO:0007669"/>
    <property type="project" value="InterPro"/>
</dbReference>
<dbReference type="InterPro" id="IPR053524">
    <property type="entry name" value="Aerial_hyphae_peptide-synth"/>
</dbReference>
<dbReference type="GO" id="GO:0005524">
    <property type="term" value="F:ATP binding"/>
    <property type="evidence" value="ECO:0007669"/>
    <property type="project" value="UniProtKB-KW"/>
</dbReference>
<dbReference type="Pfam" id="PF00069">
    <property type="entry name" value="Pkinase"/>
    <property type="match status" value="1"/>
</dbReference>
<dbReference type="InterPro" id="IPR000719">
    <property type="entry name" value="Prot_kinase_dom"/>
</dbReference>
<gene>
    <name evidence="11" type="ORF">F5544_24210</name>
</gene>
<protein>
    <recommendedName>
        <fullName evidence="1">non-specific serine/threonine protein kinase</fullName>
        <ecNumber evidence="1">2.7.11.1</ecNumber>
    </recommendedName>
</protein>
<evidence type="ECO:0000256" key="6">
    <source>
        <dbReference type="ARBA" id="ARBA00022840"/>
    </source>
</evidence>
<evidence type="ECO:0000256" key="3">
    <source>
        <dbReference type="ARBA" id="ARBA00022679"/>
    </source>
</evidence>
<keyword evidence="2" id="KW-0723">Serine/threonine-protein kinase</keyword>
<dbReference type="Pfam" id="PF25816">
    <property type="entry name" value="RamC_N"/>
    <property type="match status" value="1"/>
</dbReference>
<evidence type="ECO:0000256" key="7">
    <source>
        <dbReference type="ARBA" id="ARBA00047899"/>
    </source>
</evidence>
<dbReference type="InterPro" id="IPR011009">
    <property type="entry name" value="Kinase-like_dom_sf"/>
</dbReference>
<dbReference type="PROSITE" id="PS50011">
    <property type="entry name" value="PROTEIN_KINASE_DOM"/>
    <property type="match status" value="1"/>
</dbReference>
<dbReference type="EMBL" id="CP046172">
    <property type="protein sequence ID" value="QIS12699.1"/>
    <property type="molecule type" value="Genomic_DNA"/>
</dbReference>
<dbReference type="Gene3D" id="1.50.10.20">
    <property type="match status" value="1"/>
</dbReference>
<evidence type="ECO:0000256" key="8">
    <source>
        <dbReference type="ARBA" id="ARBA00048679"/>
    </source>
</evidence>
<keyword evidence="5" id="KW-0418">Kinase</keyword>
<dbReference type="SUPFAM" id="SSF158745">
    <property type="entry name" value="LanC-like"/>
    <property type="match status" value="1"/>
</dbReference>
<evidence type="ECO:0000256" key="1">
    <source>
        <dbReference type="ARBA" id="ARBA00012513"/>
    </source>
</evidence>
<dbReference type="PANTHER" id="PTHR24363:SF0">
    <property type="entry name" value="SERINE_THREONINE KINASE LIKE DOMAIN CONTAINING 1"/>
    <property type="match status" value="1"/>
</dbReference>
<keyword evidence="3" id="KW-0808">Transferase</keyword>
<dbReference type="InterPro" id="IPR007822">
    <property type="entry name" value="LANC-like"/>
</dbReference>
<comment type="catalytic activity">
    <reaction evidence="7">
        <text>L-threonyl-[protein] + ATP = O-phospho-L-threonyl-[protein] + ADP + H(+)</text>
        <dbReference type="Rhea" id="RHEA:46608"/>
        <dbReference type="Rhea" id="RHEA-COMP:11060"/>
        <dbReference type="Rhea" id="RHEA-COMP:11605"/>
        <dbReference type="ChEBI" id="CHEBI:15378"/>
        <dbReference type="ChEBI" id="CHEBI:30013"/>
        <dbReference type="ChEBI" id="CHEBI:30616"/>
        <dbReference type="ChEBI" id="CHEBI:61977"/>
        <dbReference type="ChEBI" id="CHEBI:456216"/>
        <dbReference type="EC" id="2.7.11.1"/>
    </reaction>
</comment>
<reference evidence="11 12" key="1">
    <citation type="journal article" date="2019" name="ACS Chem. Biol.">
        <title>Identification and Mobilization of a Cryptic Antibiotic Biosynthesis Gene Locus from a Human-Pathogenic Nocardia Isolate.</title>
        <authorList>
            <person name="Herisse M."/>
            <person name="Ishida K."/>
            <person name="Porter J.L."/>
            <person name="Howden B."/>
            <person name="Hertweck C."/>
            <person name="Stinear T.P."/>
            <person name="Pidot S.J."/>
        </authorList>
    </citation>
    <scope>NUCLEOTIDE SEQUENCE [LARGE SCALE GENOMIC DNA]</scope>
    <source>
        <strain evidence="11 12">AUSMDU00012717</strain>
    </source>
</reference>
<evidence type="ECO:0000313" key="11">
    <source>
        <dbReference type="EMBL" id="QIS12699.1"/>
    </source>
</evidence>
<dbReference type="PANTHER" id="PTHR24363">
    <property type="entry name" value="SERINE/THREONINE PROTEIN KINASE"/>
    <property type="match status" value="1"/>
</dbReference>
<dbReference type="SMART" id="SM00220">
    <property type="entry name" value="S_TKc"/>
    <property type="match status" value="1"/>
</dbReference>
<evidence type="ECO:0000256" key="5">
    <source>
        <dbReference type="ARBA" id="ARBA00022777"/>
    </source>
</evidence>
<comment type="catalytic activity">
    <reaction evidence="8">
        <text>L-seryl-[protein] + ATP = O-phospho-L-seryl-[protein] + ADP + H(+)</text>
        <dbReference type="Rhea" id="RHEA:17989"/>
        <dbReference type="Rhea" id="RHEA-COMP:9863"/>
        <dbReference type="Rhea" id="RHEA-COMP:11604"/>
        <dbReference type="ChEBI" id="CHEBI:15378"/>
        <dbReference type="ChEBI" id="CHEBI:29999"/>
        <dbReference type="ChEBI" id="CHEBI:30616"/>
        <dbReference type="ChEBI" id="CHEBI:83421"/>
        <dbReference type="ChEBI" id="CHEBI:456216"/>
        <dbReference type="EC" id="2.7.11.1"/>
    </reaction>
</comment>
<evidence type="ECO:0000256" key="9">
    <source>
        <dbReference type="SAM" id="MobiDB-lite"/>
    </source>
</evidence>
<dbReference type="Gene3D" id="1.10.510.10">
    <property type="entry name" value="Transferase(Phosphotransferase) domain 1"/>
    <property type="match status" value="1"/>
</dbReference>
<dbReference type="SUPFAM" id="SSF56112">
    <property type="entry name" value="Protein kinase-like (PK-like)"/>
    <property type="match status" value="1"/>
</dbReference>
<evidence type="ECO:0000313" key="12">
    <source>
        <dbReference type="Proteomes" id="UP000503540"/>
    </source>
</evidence>
<evidence type="ECO:0000256" key="2">
    <source>
        <dbReference type="ARBA" id="ARBA00022527"/>
    </source>
</evidence>
<dbReference type="GO" id="GO:0004674">
    <property type="term" value="F:protein serine/threonine kinase activity"/>
    <property type="evidence" value="ECO:0007669"/>
    <property type="project" value="UniProtKB-KW"/>
</dbReference>
<feature type="domain" description="Protein kinase" evidence="10">
    <location>
        <begin position="131"/>
        <end position="537"/>
    </location>
</feature>
<dbReference type="AlphaFoldDB" id="A0A6G9YHH6"/>
<proteinExistence type="predicted"/>